<organism evidence="6 7">
    <name type="scientific">Callithrix jacchus</name>
    <name type="common">White-tufted-ear marmoset</name>
    <name type="synonym">Simia Jacchus</name>
    <dbReference type="NCBI Taxonomy" id="9483"/>
    <lineage>
        <taxon>Eukaryota</taxon>
        <taxon>Metazoa</taxon>
        <taxon>Chordata</taxon>
        <taxon>Craniata</taxon>
        <taxon>Vertebrata</taxon>
        <taxon>Euteleostomi</taxon>
        <taxon>Mammalia</taxon>
        <taxon>Eutheria</taxon>
        <taxon>Euarchontoglires</taxon>
        <taxon>Primates</taxon>
        <taxon>Haplorrhini</taxon>
        <taxon>Platyrrhini</taxon>
        <taxon>Cebidae</taxon>
        <taxon>Callitrichinae</taxon>
        <taxon>Callithrix</taxon>
        <taxon>Callithrix</taxon>
    </lineage>
</organism>
<keyword evidence="4" id="KW-0698">rRNA processing</keyword>
<gene>
    <name evidence="6" type="primary">TSR2</name>
</gene>
<evidence type="ECO:0000256" key="5">
    <source>
        <dbReference type="SAM" id="MobiDB-lite"/>
    </source>
</evidence>
<dbReference type="InterPro" id="IPR019398">
    <property type="entry name" value="Pre-rRNA_process_TSR2"/>
</dbReference>
<reference evidence="6" key="3">
    <citation type="submission" date="2025-09" db="UniProtKB">
        <authorList>
            <consortium name="Ensembl"/>
        </authorList>
    </citation>
    <scope>IDENTIFICATION</scope>
</reference>
<reference evidence="6" key="2">
    <citation type="submission" date="2025-08" db="UniProtKB">
        <authorList>
            <consortium name="Ensembl"/>
        </authorList>
    </citation>
    <scope>IDENTIFICATION</scope>
</reference>
<proteinExistence type="inferred from homology"/>
<dbReference type="GeneTree" id="ENSGT00390000012692"/>
<dbReference type="Ensembl" id="ENSCJAT00000126808.1">
    <property type="protein sequence ID" value="ENSCJAP00000085116.1"/>
    <property type="gene ID" value="ENSCJAG00000079432.1"/>
</dbReference>
<keyword evidence="7" id="KW-1185">Reference proteome</keyword>
<evidence type="ECO:0000256" key="2">
    <source>
        <dbReference type="ARBA" id="ARBA00006524"/>
    </source>
</evidence>
<evidence type="ECO:0000256" key="4">
    <source>
        <dbReference type="ARBA" id="ARBA00022552"/>
    </source>
</evidence>
<protein>
    <recommendedName>
        <fullName evidence="3">Pre-rRNA-processing protein TSR2 homolog</fullName>
    </recommendedName>
</protein>
<evidence type="ECO:0000313" key="7">
    <source>
        <dbReference type="Proteomes" id="UP000008225"/>
    </source>
</evidence>
<dbReference type="PANTHER" id="PTHR21250">
    <property type="entry name" value="PRE-RRNA-PROCESSING PROTEIN TSR2 HOMOLOG"/>
    <property type="match status" value="1"/>
</dbReference>
<sequence>MAPQVLQSFSQVCGKRESCVLRLGLRLILPGQSYRGIRPPGRHVDWGRIMAGAAEDARSLFRAGVRAALEAWPALQIAVENGFGGVHSQEKAEWLGGAVEDYFMRNADLELQEVEDFLGELMTNEFDTVVEDGSLPQVSQQLQTMFHDFQKGDGAALREMTSRITQRKCKVTATALKAARETDEDEDDADSVEEMEVTATSDGAATDGVCPQPEPSDPEAQTIKEEDIVEDGWTIVRRKK</sequence>
<comment type="similarity">
    <text evidence="2">Belongs to the TSR2 family.</text>
</comment>
<comment type="function">
    <text evidence="1">May be involved in 20S pre-rRNA processing.</text>
</comment>
<dbReference type="GO" id="GO:0006364">
    <property type="term" value="P:rRNA processing"/>
    <property type="evidence" value="ECO:0007669"/>
    <property type="project" value="UniProtKB-KW"/>
</dbReference>
<name>A0A8I4A2D4_CALJA</name>
<dbReference type="Pfam" id="PF10273">
    <property type="entry name" value="WGG"/>
    <property type="match status" value="1"/>
</dbReference>
<dbReference type="OMA" id="QSNWGGP"/>
<feature type="compositionally biased region" description="Acidic residues" evidence="5">
    <location>
        <begin position="182"/>
        <end position="196"/>
    </location>
</feature>
<reference evidence="6 7" key="1">
    <citation type="submission" date="2009-03" db="EMBL/GenBank/DDBJ databases">
        <authorList>
            <person name="Warren W."/>
            <person name="Ye L."/>
            <person name="Minx P."/>
            <person name="Worley K."/>
            <person name="Gibbs R."/>
            <person name="Wilson R.K."/>
        </authorList>
    </citation>
    <scope>NUCLEOTIDE SEQUENCE [LARGE SCALE GENOMIC DNA]</scope>
</reference>
<dbReference type="AlphaFoldDB" id="A0A8I4A2D4"/>
<accession>A0A8I4A2D4</accession>
<feature type="region of interest" description="Disordered" evidence="5">
    <location>
        <begin position="179"/>
        <end position="221"/>
    </location>
</feature>
<evidence type="ECO:0000256" key="3">
    <source>
        <dbReference type="ARBA" id="ARBA00017551"/>
    </source>
</evidence>
<evidence type="ECO:0000313" key="6">
    <source>
        <dbReference type="Ensembl" id="ENSCJAP00000085116.1"/>
    </source>
</evidence>
<evidence type="ECO:0000256" key="1">
    <source>
        <dbReference type="ARBA" id="ARBA00002210"/>
    </source>
</evidence>
<dbReference type="Proteomes" id="UP000008225">
    <property type="component" value="Chromosome X"/>
</dbReference>